<dbReference type="RefSeq" id="XP_019917580.1">
    <property type="nucleotide sequence ID" value="XM_020062118.1"/>
</dbReference>
<feature type="region of interest" description="Disordered" evidence="1">
    <location>
        <begin position="1328"/>
        <end position="1352"/>
    </location>
</feature>
<dbReference type="KEGG" id="pcot:PCOAH_00053380"/>
<dbReference type="InterPro" id="IPR018838">
    <property type="entry name" value="ZGRF1-like_N"/>
</dbReference>
<evidence type="ECO:0000313" key="5">
    <source>
        <dbReference type="EMBL" id="ANQ10885.1"/>
    </source>
</evidence>
<dbReference type="GeneID" id="30912072"/>
<dbReference type="Pfam" id="PF13087">
    <property type="entry name" value="AAA_12"/>
    <property type="match status" value="1"/>
</dbReference>
<evidence type="ECO:0000259" key="2">
    <source>
        <dbReference type="Pfam" id="PF10382"/>
    </source>
</evidence>
<accession>A0A1B1E7A2</accession>
<dbReference type="Gene3D" id="3.40.50.300">
    <property type="entry name" value="P-loop containing nucleotide triphosphate hydrolases"/>
    <property type="match status" value="2"/>
</dbReference>
<dbReference type="InterPro" id="IPR045055">
    <property type="entry name" value="DNA2/NAM7-like"/>
</dbReference>
<dbReference type="Proteomes" id="UP000092716">
    <property type="component" value="Chromosome 14"/>
</dbReference>
<evidence type="ECO:0000256" key="1">
    <source>
        <dbReference type="SAM" id="MobiDB-lite"/>
    </source>
</evidence>
<dbReference type="PANTHER" id="PTHR10887:SF495">
    <property type="entry name" value="HELICASE SENATAXIN ISOFORM X1-RELATED"/>
    <property type="match status" value="1"/>
</dbReference>
<dbReference type="PANTHER" id="PTHR10887">
    <property type="entry name" value="DNA2/NAM7 HELICASE FAMILY"/>
    <property type="match status" value="1"/>
</dbReference>
<dbReference type="InterPro" id="IPR041679">
    <property type="entry name" value="DNA2/NAM7-like_C"/>
</dbReference>
<feature type="domain" description="5'-3' DNA helicase ZGRF1-like N-terminal" evidence="2">
    <location>
        <begin position="9"/>
        <end position="86"/>
    </location>
</feature>
<evidence type="ECO:0000259" key="3">
    <source>
        <dbReference type="Pfam" id="PF13086"/>
    </source>
</evidence>
<feature type="domain" description="DNA2/NAM7 helicase helicase" evidence="3">
    <location>
        <begin position="1165"/>
        <end position="1453"/>
    </location>
</feature>
<dbReference type="InterPro" id="IPR041677">
    <property type="entry name" value="DNA2/NAM7_AAA_11"/>
</dbReference>
<dbReference type="VEuPathDB" id="PlasmoDB:PCOAH_00053380"/>
<feature type="compositionally biased region" description="Acidic residues" evidence="1">
    <location>
        <begin position="344"/>
        <end position="363"/>
    </location>
</feature>
<dbReference type="SUPFAM" id="SSF52540">
    <property type="entry name" value="P-loop containing nucleoside triphosphate hydrolases"/>
    <property type="match status" value="1"/>
</dbReference>
<feature type="region of interest" description="Disordered" evidence="1">
    <location>
        <begin position="418"/>
        <end position="468"/>
    </location>
</feature>
<feature type="compositionally biased region" description="Basic and acidic residues" evidence="1">
    <location>
        <begin position="442"/>
        <end position="468"/>
    </location>
</feature>
<dbReference type="InterPro" id="IPR047187">
    <property type="entry name" value="SF1_C_Upf1"/>
</dbReference>
<feature type="domain" description="DNA2/NAM7 helicase-like C-terminal" evidence="4">
    <location>
        <begin position="1579"/>
        <end position="1773"/>
    </location>
</feature>
<evidence type="ECO:0000313" key="6">
    <source>
        <dbReference type="Proteomes" id="UP000092716"/>
    </source>
</evidence>
<feature type="compositionally biased region" description="Polar residues" evidence="1">
    <location>
        <begin position="1152"/>
        <end position="1163"/>
    </location>
</feature>
<dbReference type="OrthoDB" id="6513042at2759"/>
<reference evidence="6" key="1">
    <citation type="submission" date="2016-06" db="EMBL/GenBank/DDBJ databases">
        <title>First high quality genome sequence of Plasmodium coatneyi using continuous long reads from single molecule, real-time sequencing.</title>
        <authorList>
            <person name="Chien J.-T."/>
            <person name="Pakala S.B."/>
            <person name="Geraldo J.A."/>
            <person name="Lapp S.A."/>
            <person name="Barnwell J.W."/>
            <person name="Kissinger J.C."/>
            <person name="Galinski M.R."/>
            <person name="Humphrey J.C."/>
        </authorList>
    </citation>
    <scope>NUCLEOTIDE SEQUENCE [LARGE SCALE GENOMIC DNA]</scope>
    <source>
        <strain evidence="6">Hackeri</strain>
    </source>
</reference>
<feature type="compositionally biased region" description="Polar residues" evidence="1">
    <location>
        <begin position="611"/>
        <end position="620"/>
    </location>
</feature>
<feature type="region of interest" description="Disordered" evidence="1">
    <location>
        <begin position="335"/>
        <end position="387"/>
    </location>
</feature>
<dbReference type="Pfam" id="PF13086">
    <property type="entry name" value="AAA_11"/>
    <property type="match status" value="1"/>
</dbReference>
<feature type="region of interest" description="Disordered" evidence="1">
    <location>
        <begin position="169"/>
        <end position="195"/>
    </location>
</feature>
<sequence length="1797" mass="205987">MNPYTIKRTYECLYTHQKIQKSKKWQEGYCEVIASYGGIKMNLLNQSRTCIESSLSCETSFNNMQEEIELPKHLIQFVDVTNYAEDVIQTDTSRKRRTLCTSQNEGTVHTSKSKKITAHSGVNSSKEFMGSQEASVDIQNDPTTFDVQKTDRYIRVNRKFEMPRRIKKKAHVEEGEATQYLEDDHSGEDSSEGEFPDMVKKKNSVHRIAPRNKPHQSDNDERISVSYTNIRNFNKNKKNIKWYDGFLVKKNDLLELYNNSEGRLYIRSADESIQQEEYIQFGNYIVYNDFYVHPAKNQQENLKTNDGRINGMFKNVGLTHGGRTPAQLHQVLRRKGNSEGDTNACEEADEEVDCEETNEEVDPASDNNSPVNLAAPTKRQTNDHPDGEAVSLFNKYVTTGEELPSCLPEEKLSLMDISPSRKKKLRRDDRSGESDSPGEASSEEHHINDQRGDKHQKNNHQNERHRWDKMEFPLYKNRSGRSAAYLCCSRRQKVNTYDEITNIARVVSRNNFSCVNPHRNIIRLNLGIKLLSMGVPREFPALPPPGGEDSGHDRNCHGGIVKRQPCWSCTNGENKLCWNDRNSEKQPYCGGRNGEKQLCLKDRNNEKRPCGSSTEANSNGKEAGEAPTSEAEWDTKKSEQHVQVIPEVIAEIIPDVNCLEDAPKLESIERAHPNPYEIKSLKNFASTNSRFDASQVDQVRRQNLFLPIYITILKEKEDLKKKIQKMKFQSIPNFFLNKLEYIYSFMNATLFQIQYQVLCKLLCLHDYLVPLLCEMRGDYLKGGNPISHRKMLHNVDHMRGQYLPSRSDDALPSESRDVQAEQSNEEGSKRRKYNQGEDDYTLFIQNVEVLCSSEEESRTMFGENEQQSGNLNWFDGETNIGEKRFFIRRTEREVLLVNKKKKNKLTKEDDINKYVHMNHLIVMGKDIPSESYQSYASGTSTPWVKDKELLLFVSKWNNFRQNYLEIYPLNVSTFSYMNETFQDEEIIKSREYLYFLKDYKVKVFPSCLFLVNLGNHLDNLKHLFFFHQNLEKEKMVPQVSALFSSPFVHEGDTQLHLDMLLRQIGIRTSAWGSSYEFIDLHNVGITYMDDLLSRIRQDEQLNERQKWVIECMLGWFRCGGEKKEKWEKDKTCETEETISSTGERSEAEMPSPSRNGSDTPTHRGNSILVNGIFGSGKSTLICKAILYLDKVLTQEERAARRGKAAKGKEKNQQISLRNGHLSSPSGGSEEKSSDKTNSPPTQIEHRRCSDEKKKKILLMCNTNLAVDNILLKLKFHFDFHDYARIGNIFEINFFLITNFISINSNDQKKALEVRNYIQGLARSTNSAPNNCDPTVSDSPTISGSPSFSGSVSPSAETKLHKIKDMDKLVDALMKKNSFVFRNKFRNKRIIAGTCKSLQIYEKLSSIRGSTDYLIVDECTQIDELTLFQFFLKFQIRKFLLIGDVKQLGVVLKSPSDLRRSMFSRLVENELFIAHHLGGTNIVSDQTAPTAPTVGVAVTEDEVLGHDGIIDRIVNRVRSMHAAEYSALKSYLYDNMFALHGGDTHTYEGNHVIVENAAPQSMKGEDYPMRRAPPRAGINHLILMNEQFRCHPEISSICSHLFYNGLIKNAKCTETIPLMYKRYGSHVNFILLKKAPQEVTFRSSFTNGAEAKVILSLCENMIGSSIDPDQIGIISLFRNQAFYIKNKMKESRYYERLRNVKVSTVDSFQGIEKDIILFSCVLGEVTGINRVGRFHHDQPADSRDDYFQAFCNNRNRINVALSRARSQLIIVAQSSFVEGNRVWSYIKSQAKVYHVEGS</sequence>
<feature type="region of interest" description="Disordered" evidence="1">
    <location>
        <begin position="1200"/>
        <end position="1248"/>
    </location>
</feature>
<feature type="region of interest" description="Disordered" evidence="1">
    <location>
        <begin position="1126"/>
        <end position="1163"/>
    </location>
</feature>
<dbReference type="InterPro" id="IPR027417">
    <property type="entry name" value="P-loop_NTPase"/>
</dbReference>
<feature type="region of interest" description="Disordered" evidence="1">
    <location>
        <begin position="803"/>
        <end position="832"/>
    </location>
</feature>
<dbReference type="CDD" id="cd18808">
    <property type="entry name" value="SF1_C_Upf1"/>
    <property type="match status" value="1"/>
</dbReference>
<name>A0A1B1E7A2_9APIC</name>
<organism evidence="5 6">
    <name type="scientific">Plasmodium coatneyi</name>
    <dbReference type="NCBI Taxonomy" id="208452"/>
    <lineage>
        <taxon>Eukaryota</taxon>
        <taxon>Sar</taxon>
        <taxon>Alveolata</taxon>
        <taxon>Apicomplexa</taxon>
        <taxon>Aconoidasida</taxon>
        <taxon>Haemosporida</taxon>
        <taxon>Plasmodiidae</taxon>
        <taxon>Plasmodium</taxon>
    </lineage>
</organism>
<evidence type="ECO:0000259" key="4">
    <source>
        <dbReference type="Pfam" id="PF13087"/>
    </source>
</evidence>
<feature type="compositionally biased region" description="Low complexity" evidence="1">
    <location>
        <begin position="1336"/>
        <end position="1352"/>
    </location>
</feature>
<dbReference type="Pfam" id="PF10382">
    <property type="entry name" value="ZGRF1-like_N"/>
    <property type="match status" value="1"/>
</dbReference>
<dbReference type="EMBL" id="CP016252">
    <property type="protein sequence ID" value="ANQ10885.1"/>
    <property type="molecule type" value="Genomic_DNA"/>
</dbReference>
<evidence type="ECO:0008006" key="7">
    <source>
        <dbReference type="Google" id="ProtNLM"/>
    </source>
</evidence>
<proteinExistence type="predicted"/>
<feature type="compositionally biased region" description="Basic and acidic residues" evidence="1">
    <location>
        <begin position="806"/>
        <end position="819"/>
    </location>
</feature>
<dbReference type="GO" id="GO:0004386">
    <property type="term" value="F:helicase activity"/>
    <property type="evidence" value="ECO:0007669"/>
    <property type="project" value="InterPro"/>
</dbReference>
<feature type="region of interest" description="Disordered" evidence="1">
    <location>
        <begin position="604"/>
        <end position="638"/>
    </location>
</feature>
<gene>
    <name evidence="5" type="ORF">PCOAH_00053380</name>
</gene>
<keyword evidence="6" id="KW-1185">Reference proteome</keyword>
<protein>
    <recommendedName>
        <fullName evidence="7">Helicase</fullName>
    </recommendedName>
</protein>